<protein>
    <submittedName>
        <fullName evidence="1">Uncharacterized protein</fullName>
    </submittedName>
</protein>
<reference evidence="1" key="1">
    <citation type="journal article" date="2020" name="Stud. Mycol.">
        <title>101 Dothideomycetes genomes: a test case for predicting lifestyles and emergence of pathogens.</title>
        <authorList>
            <person name="Haridas S."/>
            <person name="Albert R."/>
            <person name="Binder M."/>
            <person name="Bloem J."/>
            <person name="Labutti K."/>
            <person name="Salamov A."/>
            <person name="Andreopoulos B."/>
            <person name="Baker S."/>
            <person name="Barry K."/>
            <person name="Bills G."/>
            <person name="Bluhm B."/>
            <person name="Cannon C."/>
            <person name="Castanera R."/>
            <person name="Culley D."/>
            <person name="Daum C."/>
            <person name="Ezra D."/>
            <person name="Gonzalez J."/>
            <person name="Henrissat B."/>
            <person name="Kuo A."/>
            <person name="Liang C."/>
            <person name="Lipzen A."/>
            <person name="Lutzoni F."/>
            <person name="Magnuson J."/>
            <person name="Mondo S."/>
            <person name="Nolan M."/>
            <person name="Ohm R."/>
            <person name="Pangilinan J."/>
            <person name="Park H.-J."/>
            <person name="Ramirez L."/>
            <person name="Alfaro M."/>
            <person name="Sun H."/>
            <person name="Tritt A."/>
            <person name="Yoshinaga Y."/>
            <person name="Zwiers L.-H."/>
            <person name="Turgeon B."/>
            <person name="Goodwin S."/>
            <person name="Spatafora J."/>
            <person name="Crous P."/>
            <person name="Grigoriev I."/>
        </authorList>
    </citation>
    <scope>NUCLEOTIDE SEQUENCE</scope>
    <source>
        <strain evidence="1">ATCC 16933</strain>
    </source>
</reference>
<keyword evidence="2" id="KW-1185">Reference proteome</keyword>
<organism evidence="1 2">
    <name type="scientific">Lineolata rhizophorae</name>
    <dbReference type="NCBI Taxonomy" id="578093"/>
    <lineage>
        <taxon>Eukaryota</taxon>
        <taxon>Fungi</taxon>
        <taxon>Dikarya</taxon>
        <taxon>Ascomycota</taxon>
        <taxon>Pezizomycotina</taxon>
        <taxon>Dothideomycetes</taxon>
        <taxon>Dothideomycetes incertae sedis</taxon>
        <taxon>Lineolatales</taxon>
        <taxon>Lineolataceae</taxon>
        <taxon>Lineolata</taxon>
    </lineage>
</organism>
<gene>
    <name evidence="1" type="ORF">BDY21DRAFT_59339</name>
</gene>
<name>A0A6A6NXR5_9PEZI</name>
<evidence type="ECO:0000313" key="2">
    <source>
        <dbReference type="Proteomes" id="UP000799766"/>
    </source>
</evidence>
<evidence type="ECO:0000313" key="1">
    <source>
        <dbReference type="EMBL" id="KAF2456267.1"/>
    </source>
</evidence>
<proteinExistence type="predicted"/>
<dbReference type="EMBL" id="MU001684">
    <property type="protein sequence ID" value="KAF2456267.1"/>
    <property type="molecule type" value="Genomic_DNA"/>
</dbReference>
<dbReference type="Proteomes" id="UP000799766">
    <property type="component" value="Unassembled WGS sequence"/>
</dbReference>
<dbReference type="AlphaFoldDB" id="A0A6A6NXR5"/>
<sequence>MSASGPSTARIMILTRRGVCSSGQRLRCVTLLLLDGFASVWAVCLARSTQHIDWTARPLEHFARPSYAGTRLWSDVRRTCAASKNSAETLVFKN</sequence>
<accession>A0A6A6NXR5</accession>